<feature type="compositionally biased region" description="Basic and acidic residues" evidence="1">
    <location>
        <begin position="126"/>
        <end position="145"/>
    </location>
</feature>
<feature type="compositionally biased region" description="Basic and acidic residues" evidence="1">
    <location>
        <begin position="33"/>
        <end position="55"/>
    </location>
</feature>
<evidence type="ECO:0000256" key="1">
    <source>
        <dbReference type="SAM" id="MobiDB-lite"/>
    </source>
</evidence>
<dbReference type="AlphaFoldDB" id="A0A1V5MEM5"/>
<feature type="compositionally biased region" description="Basic and acidic residues" evidence="1">
    <location>
        <begin position="66"/>
        <end position="75"/>
    </location>
</feature>
<feature type="compositionally biased region" description="Basic and acidic residues" evidence="1">
    <location>
        <begin position="83"/>
        <end position="103"/>
    </location>
</feature>
<gene>
    <name evidence="2" type="ORF">BWY73_01055</name>
</gene>
<proteinExistence type="predicted"/>
<feature type="region of interest" description="Disordered" evidence="1">
    <location>
        <begin position="33"/>
        <end position="194"/>
    </location>
</feature>
<comment type="caution">
    <text evidence="2">The sequence shown here is derived from an EMBL/GenBank/DDBJ whole genome shotgun (WGS) entry which is preliminary data.</text>
</comment>
<reference evidence="2" key="1">
    <citation type="submission" date="2017-02" db="EMBL/GenBank/DDBJ databases">
        <title>Delving into the versatile metabolic prowess of the omnipresent phylum Bacteroidetes.</title>
        <authorList>
            <person name="Nobu M.K."/>
            <person name="Mei R."/>
            <person name="Narihiro T."/>
            <person name="Kuroda K."/>
            <person name="Liu W.-T."/>
        </authorList>
    </citation>
    <scope>NUCLEOTIDE SEQUENCE</scope>
    <source>
        <strain evidence="2">ADurb.Bin417</strain>
    </source>
</reference>
<dbReference type="EMBL" id="MWAK01000164">
    <property type="protein sequence ID" value="OPZ91575.1"/>
    <property type="molecule type" value="Genomic_DNA"/>
</dbReference>
<dbReference type="Proteomes" id="UP000485484">
    <property type="component" value="Unassembled WGS sequence"/>
</dbReference>
<sequence length="194" mass="21682">MQVEGSSIRIVFSDANRYHRYPARVDYRDDHYWRHDPRHRDGVDYRDRETRDRFRPSPSPVVFRDPPPRDDRFSRGPEPTPPPKDRDNDRDIGRRERPERTEVAAEPSGPSRPEAPAPVISSGRSGGDRSSDRVTDRGRGDEVRVSRGGGSEEVLEGRSGRGGPSFDPGTPASSSRGRDAGPGRGKGRGGDDRR</sequence>
<protein>
    <submittedName>
        <fullName evidence="2">Uncharacterized protein</fullName>
    </submittedName>
</protein>
<evidence type="ECO:0000313" key="2">
    <source>
        <dbReference type="EMBL" id="OPZ91575.1"/>
    </source>
</evidence>
<organism evidence="2">
    <name type="scientific">candidate division TA06 bacterium ADurb.Bin417</name>
    <dbReference type="NCBI Taxonomy" id="1852828"/>
    <lineage>
        <taxon>Bacteria</taxon>
        <taxon>Bacteria division TA06</taxon>
    </lineage>
</organism>
<accession>A0A1V5MEM5</accession>
<name>A0A1V5MEM5_UNCT6</name>